<sequence length="803" mass="89071">MAKSQEPSQPKVLARACQFCRARKIKCDTQRPSCSSCINQKKECVYILEVPKRRPSTAIVNALQGEKRALEDVVLRLKRASPDEVAGILESIPIVDGNVVVKTISPALAVLQEPKSATRTGKRHQSDDDGAGISSDEDLDVLPFLSVGEGGKVDTFGPSSALQGPTRPVIPTESPVAEHVRNQLIANAILQRQREHDLCYRQDVFGVPLELAKHLLDLHWNRQHHTFLLTYRPAIMRDLMQNGPYCSEFLINAIFACSSKYSQRIEVRDNPVDSTTSGLRFFARCDQLLAEQSLLNSSSIATLVGLLLLGSTYNARGDTSKGWLYTGYALRMVYDLGLHLDYKATTANAEDIEIRRRVFWGAFICDKLQSLYLGRPMTIHLRDVHVSRNFMDTMEEKELWTPYVDPMFPTENMSTIPLTPTPIHSVSTFQQLCLLSRIMTKIINRFYVVGATAANARASLQSIDDALISWKDSLPGDLKFEPWSGNPATSQARPAPNVMILNALYYSLVILLHRPFISDGHLRSAVPPASSWKRCSTAARNITSIVLAYQATYTLRGAPYLMSYAVYVACTIHVRNAAATERDNPGENSSLLSASLHSLDELSLPNVGVSKPARIIRKIMAANGLQLVSDPPGVDIHSPSSLDLDAILRMFPSRSPVTGDLNHGDTFSSGFSMPNSHYAQEDLLYGFMDGQTHSFPDFTTNGERLREITPGAQAEPHDPVILSRGERDKNQIDGPPLRLWIRRCRGVYPLTNQPRCGDLWGKCGDVGSRRVALRGALHMHTIWPGGTVLALDGAMDFMLVWMH</sequence>
<evidence type="ECO:0000259" key="9">
    <source>
        <dbReference type="PROSITE" id="PS50048"/>
    </source>
</evidence>
<keyword evidence="7" id="KW-0539">Nucleus</keyword>
<protein>
    <submittedName>
        <fullName evidence="10">NIRA protein</fullName>
    </submittedName>
</protein>
<feature type="region of interest" description="Disordered" evidence="8">
    <location>
        <begin position="114"/>
        <end position="136"/>
    </location>
</feature>
<dbReference type="AlphaFoldDB" id="A0A0J7B4J7"/>
<gene>
    <name evidence="10" type="ORF">CIRG_04493</name>
</gene>
<keyword evidence="2" id="KW-0479">Metal-binding</keyword>
<dbReference type="Pfam" id="PF00172">
    <property type="entry name" value="Zn_clus"/>
    <property type="match status" value="1"/>
</dbReference>
<dbReference type="PANTHER" id="PTHR31313:SF86">
    <property type="entry name" value="ZN(2)-C6 FUNGAL-TYPE DOMAIN-CONTAINING PROTEIN"/>
    <property type="match status" value="1"/>
</dbReference>
<accession>A0A0J7B4J7</accession>
<dbReference type="CDD" id="cd00067">
    <property type="entry name" value="GAL4"/>
    <property type="match status" value="1"/>
</dbReference>
<evidence type="ECO:0000256" key="5">
    <source>
        <dbReference type="ARBA" id="ARBA00023125"/>
    </source>
</evidence>
<evidence type="ECO:0000256" key="2">
    <source>
        <dbReference type="ARBA" id="ARBA00022723"/>
    </source>
</evidence>
<comment type="subcellular location">
    <subcellularLocation>
        <location evidence="1">Nucleus</location>
    </subcellularLocation>
</comment>
<dbReference type="CDD" id="cd12148">
    <property type="entry name" value="fungal_TF_MHR"/>
    <property type="match status" value="1"/>
</dbReference>
<evidence type="ECO:0000256" key="1">
    <source>
        <dbReference type="ARBA" id="ARBA00004123"/>
    </source>
</evidence>
<feature type="domain" description="Zn(2)-C6 fungal-type" evidence="9">
    <location>
        <begin position="16"/>
        <end position="46"/>
    </location>
</feature>
<name>A0A0J7B4J7_COCIT</name>
<dbReference type="InterPro" id="IPR007219">
    <property type="entry name" value="XnlR_reg_dom"/>
</dbReference>
<keyword evidence="5" id="KW-0238">DNA-binding</keyword>
<evidence type="ECO:0000256" key="6">
    <source>
        <dbReference type="ARBA" id="ARBA00023163"/>
    </source>
</evidence>
<dbReference type="EMBL" id="DS028095">
    <property type="protein sequence ID" value="KMP04812.1"/>
    <property type="molecule type" value="Genomic_DNA"/>
</dbReference>
<dbReference type="STRING" id="404692.A0A0J7B4J7"/>
<evidence type="ECO:0000313" key="11">
    <source>
        <dbReference type="Proteomes" id="UP000054565"/>
    </source>
</evidence>
<dbReference type="GO" id="GO:0008270">
    <property type="term" value="F:zinc ion binding"/>
    <property type="evidence" value="ECO:0007669"/>
    <property type="project" value="InterPro"/>
</dbReference>
<dbReference type="OrthoDB" id="4161332at2759"/>
<organism evidence="10 11">
    <name type="scientific">Coccidioides immitis RMSCC 2394</name>
    <dbReference type="NCBI Taxonomy" id="404692"/>
    <lineage>
        <taxon>Eukaryota</taxon>
        <taxon>Fungi</taxon>
        <taxon>Dikarya</taxon>
        <taxon>Ascomycota</taxon>
        <taxon>Pezizomycotina</taxon>
        <taxon>Eurotiomycetes</taxon>
        <taxon>Eurotiomycetidae</taxon>
        <taxon>Onygenales</taxon>
        <taxon>Onygenaceae</taxon>
        <taxon>Coccidioides</taxon>
    </lineage>
</organism>
<dbReference type="GO" id="GO:0005634">
    <property type="term" value="C:nucleus"/>
    <property type="evidence" value="ECO:0007669"/>
    <property type="project" value="UniProtKB-SubCell"/>
</dbReference>
<dbReference type="PROSITE" id="PS00463">
    <property type="entry name" value="ZN2_CY6_FUNGAL_1"/>
    <property type="match status" value="1"/>
</dbReference>
<evidence type="ECO:0000313" key="10">
    <source>
        <dbReference type="EMBL" id="KMP04812.1"/>
    </source>
</evidence>
<dbReference type="InterPro" id="IPR001138">
    <property type="entry name" value="Zn2Cys6_DnaBD"/>
</dbReference>
<dbReference type="GO" id="GO:0003677">
    <property type="term" value="F:DNA binding"/>
    <property type="evidence" value="ECO:0007669"/>
    <property type="project" value="UniProtKB-KW"/>
</dbReference>
<dbReference type="GO" id="GO:0006351">
    <property type="term" value="P:DNA-templated transcription"/>
    <property type="evidence" value="ECO:0007669"/>
    <property type="project" value="InterPro"/>
</dbReference>
<evidence type="ECO:0000256" key="4">
    <source>
        <dbReference type="ARBA" id="ARBA00023015"/>
    </source>
</evidence>
<evidence type="ECO:0000256" key="7">
    <source>
        <dbReference type="ARBA" id="ARBA00023242"/>
    </source>
</evidence>
<dbReference type="SMART" id="SM00906">
    <property type="entry name" value="Fungal_trans"/>
    <property type="match status" value="1"/>
</dbReference>
<dbReference type="SMART" id="SM00066">
    <property type="entry name" value="GAL4"/>
    <property type="match status" value="1"/>
</dbReference>
<dbReference type="PANTHER" id="PTHR31313">
    <property type="entry name" value="TY1 ENHANCER ACTIVATOR"/>
    <property type="match status" value="1"/>
</dbReference>
<evidence type="ECO:0000256" key="3">
    <source>
        <dbReference type="ARBA" id="ARBA00022833"/>
    </source>
</evidence>
<dbReference type="InterPro" id="IPR051615">
    <property type="entry name" value="Transcr_Regulatory_Elem"/>
</dbReference>
<dbReference type="InterPro" id="IPR036864">
    <property type="entry name" value="Zn2-C6_fun-type_DNA-bd_sf"/>
</dbReference>
<keyword evidence="3" id="KW-0862">Zinc</keyword>
<dbReference type="PROSITE" id="PS50048">
    <property type="entry name" value="ZN2_CY6_FUNGAL_2"/>
    <property type="match status" value="1"/>
</dbReference>
<dbReference type="Pfam" id="PF04082">
    <property type="entry name" value="Fungal_trans"/>
    <property type="match status" value="1"/>
</dbReference>
<evidence type="ECO:0000256" key="8">
    <source>
        <dbReference type="SAM" id="MobiDB-lite"/>
    </source>
</evidence>
<dbReference type="Gene3D" id="4.10.240.10">
    <property type="entry name" value="Zn(2)-C6 fungal-type DNA-binding domain"/>
    <property type="match status" value="1"/>
</dbReference>
<reference evidence="11" key="1">
    <citation type="journal article" date="2010" name="Genome Res.">
        <title>Population genomic sequencing of Coccidioides fungi reveals recent hybridization and transposon control.</title>
        <authorList>
            <person name="Neafsey D.E."/>
            <person name="Barker B.M."/>
            <person name="Sharpton T.J."/>
            <person name="Stajich J.E."/>
            <person name="Park D.J."/>
            <person name="Whiston E."/>
            <person name="Hung C.-Y."/>
            <person name="McMahan C."/>
            <person name="White J."/>
            <person name="Sykes S."/>
            <person name="Heiman D."/>
            <person name="Young S."/>
            <person name="Zeng Q."/>
            <person name="Abouelleil A."/>
            <person name="Aftuck L."/>
            <person name="Bessette D."/>
            <person name="Brown A."/>
            <person name="FitzGerald M."/>
            <person name="Lui A."/>
            <person name="Macdonald J.P."/>
            <person name="Priest M."/>
            <person name="Orbach M.J."/>
            <person name="Galgiani J.N."/>
            <person name="Kirkland T.N."/>
            <person name="Cole G.T."/>
            <person name="Birren B.W."/>
            <person name="Henn M.R."/>
            <person name="Taylor J.W."/>
            <person name="Rounsley S.D."/>
        </authorList>
    </citation>
    <scope>NUCLEOTIDE SEQUENCE [LARGE SCALE GENOMIC DNA]</scope>
    <source>
        <strain evidence="11">RMSCC 2394</strain>
    </source>
</reference>
<dbReference type="SUPFAM" id="SSF57701">
    <property type="entry name" value="Zn2/Cys6 DNA-binding domain"/>
    <property type="match status" value="1"/>
</dbReference>
<dbReference type="GO" id="GO:0000981">
    <property type="term" value="F:DNA-binding transcription factor activity, RNA polymerase II-specific"/>
    <property type="evidence" value="ECO:0007669"/>
    <property type="project" value="InterPro"/>
</dbReference>
<proteinExistence type="predicted"/>
<keyword evidence="4" id="KW-0805">Transcription regulation</keyword>
<keyword evidence="6" id="KW-0804">Transcription</keyword>
<dbReference type="Proteomes" id="UP000054565">
    <property type="component" value="Unassembled WGS sequence"/>
</dbReference>